<keyword evidence="4" id="KW-1185">Reference proteome</keyword>
<feature type="compositionally biased region" description="Basic and acidic residues" evidence="1">
    <location>
        <begin position="10"/>
        <end position="19"/>
    </location>
</feature>
<evidence type="ECO:0000256" key="1">
    <source>
        <dbReference type="SAM" id="MobiDB-lite"/>
    </source>
</evidence>
<feature type="compositionally biased region" description="Basic and acidic residues" evidence="1">
    <location>
        <begin position="28"/>
        <end position="58"/>
    </location>
</feature>
<feature type="transmembrane region" description="Helical" evidence="2">
    <location>
        <begin position="244"/>
        <end position="265"/>
    </location>
</feature>
<dbReference type="Pfam" id="PF14800">
    <property type="entry name" value="DUF4481"/>
    <property type="match status" value="1"/>
</dbReference>
<feature type="region of interest" description="Disordered" evidence="1">
    <location>
        <begin position="82"/>
        <end position="126"/>
    </location>
</feature>
<reference evidence="3 4" key="1">
    <citation type="journal article" date="2018" name="Gigascience">
        <title>Genomes of trombidid mites reveal novel predicted allergens and laterally-transferred genes associated with secondary metabolism.</title>
        <authorList>
            <person name="Dong X."/>
            <person name="Chaisiri K."/>
            <person name="Xia D."/>
            <person name="Armstrong S.D."/>
            <person name="Fang Y."/>
            <person name="Donnelly M.J."/>
            <person name="Kadowaki T."/>
            <person name="McGarry J.W."/>
            <person name="Darby A.C."/>
            <person name="Makepeace B.L."/>
        </authorList>
    </citation>
    <scope>NUCLEOTIDE SEQUENCE [LARGE SCALE GENOMIC DNA]</scope>
    <source>
        <strain evidence="3">UoL-WK</strain>
    </source>
</reference>
<organism evidence="3 4">
    <name type="scientific">Dinothrombium tinctorium</name>
    <dbReference type="NCBI Taxonomy" id="1965070"/>
    <lineage>
        <taxon>Eukaryota</taxon>
        <taxon>Metazoa</taxon>
        <taxon>Ecdysozoa</taxon>
        <taxon>Arthropoda</taxon>
        <taxon>Chelicerata</taxon>
        <taxon>Arachnida</taxon>
        <taxon>Acari</taxon>
        <taxon>Acariformes</taxon>
        <taxon>Trombidiformes</taxon>
        <taxon>Prostigmata</taxon>
        <taxon>Anystina</taxon>
        <taxon>Parasitengona</taxon>
        <taxon>Trombidioidea</taxon>
        <taxon>Trombidiidae</taxon>
        <taxon>Dinothrombium</taxon>
    </lineage>
</organism>
<dbReference type="AlphaFoldDB" id="A0A3S5WGR2"/>
<dbReference type="PANTHER" id="PTHR31193:SF1">
    <property type="entry name" value="TRANSMEMBRANE PROTEIN 268"/>
    <property type="match status" value="1"/>
</dbReference>
<sequence length="473" mass="53354">MSEQIVEQKTTSDEFKIEMNKSVIGNNAHDERRNAGDDQKQWTKFDDDSNAECKHSDGNKNNAVLNVTTLPPVATLQPSQSFQILSNQPSSDDHKDDRSIRSRSLSPKHHVAILPPPPSIKRPSSLSLKTSHTTVNMESPNPPNVESPIITATVSNQLHNIPLKDMTNNVAATSSSSKSFKNGDIIVSLLPQNTHCAWTTPASFKPELVPEELMAPGLRLTVEDYVNAIQILVNDYRFKLYIIFYKRILVVWIALGFVVLLSLLFNGVKGMALFGGGVLWLIINALGIFLTMWIKLKLYHMLERSVARVNETFIKHNILLGVDDRGKVSCHKVNLTFVYFDVRYCIKYLNDMLENDKRLEESAAANQTLPPLNFSQNEIDASDIIITGSSPTRLSQKEKYGEKLLLRYSQRWVKGFVRSRIDLNVPIHGDASVESTAPLPPRHCQKSRCLCQYIEEHLRFKPLAKCSIKELFC</sequence>
<dbReference type="EMBL" id="NCKU01003695">
    <property type="protein sequence ID" value="RWS07066.1"/>
    <property type="molecule type" value="Genomic_DNA"/>
</dbReference>
<name>A0A3S5WGR2_9ACAR</name>
<dbReference type="OrthoDB" id="8250049at2759"/>
<keyword evidence="2" id="KW-1133">Transmembrane helix</keyword>
<dbReference type="InterPro" id="IPR028054">
    <property type="entry name" value="DUF4481"/>
</dbReference>
<keyword evidence="2" id="KW-0472">Membrane</keyword>
<gene>
    <name evidence="3" type="ORF">B4U79_04036</name>
</gene>
<feature type="transmembrane region" description="Helical" evidence="2">
    <location>
        <begin position="271"/>
        <end position="294"/>
    </location>
</feature>
<accession>A0A3S5WGR2</accession>
<feature type="compositionally biased region" description="Basic and acidic residues" evidence="1">
    <location>
        <begin position="91"/>
        <end position="100"/>
    </location>
</feature>
<keyword evidence="2" id="KW-0812">Transmembrane</keyword>
<evidence type="ECO:0000313" key="3">
    <source>
        <dbReference type="EMBL" id="RWS07066.1"/>
    </source>
</evidence>
<dbReference type="PANTHER" id="PTHR31193">
    <property type="entry name" value="TRANSMEMBRANE PROTEIN C9ORF91"/>
    <property type="match status" value="1"/>
</dbReference>
<proteinExistence type="predicted"/>
<dbReference type="Proteomes" id="UP000285301">
    <property type="component" value="Unassembled WGS sequence"/>
</dbReference>
<dbReference type="STRING" id="1965070.A0A3S5WGR2"/>
<evidence type="ECO:0000256" key="2">
    <source>
        <dbReference type="SAM" id="Phobius"/>
    </source>
</evidence>
<feature type="region of interest" description="Disordered" evidence="1">
    <location>
        <begin position="1"/>
        <end position="63"/>
    </location>
</feature>
<protein>
    <submittedName>
        <fullName evidence="3">Uncharacterized protein</fullName>
    </submittedName>
</protein>
<evidence type="ECO:0000313" key="4">
    <source>
        <dbReference type="Proteomes" id="UP000285301"/>
    </source>
</evidence>
<comment type="caution">
    <text evidence="3">The sequence shown here is derived from an EMBL/GenBank/DDBJ whole genome shotgun (WGS) entry which is preliminary data.</text>
</comment>